<dbReference type="PANTHER" id="PTHR46500">
    <property type="entry name" value="CILIA- AND FLAGELLA-ASSOCIATED PROTEIN 221"/>
    <property type="match status" value="1"/>
</dbReference>
<dbReference type="GO" id="GO:0003341">
    <property type="term" value="P:cilium movement"/>
    <property type="evidence" value="ECO:0007669"/>
    <property type="project" value="InterPro"/>
</dbReference>
<reference evidence="3 4" key="1">
    <citation type="submission" date="2021-07" db="EMBL/GenBank/DDBJ databases">
        <authorList>
            <person name="Imarazene B."/>
            <person name="Zahm M."/>
            <person name="Klopp C."/>
            <person name="Cabau C."/>
            <person name="Beille S."/>
            <person name="Jouanno E."/>
            <person name="Castinel A."/>
            <person name="Lluch J."/>
            <person name="Gil L."/>
            <person name="Kuchtly C."/>
            <person name="Lopez Roques C."/>
            <person name="Donnadieu C."/>
            <person name="Parrinello H."/>
            <person name="Journot L."/>
            <person name="Du K."/>
            <person name="Schartl M."/>
            <person name="Retaux S."/>
            <person name="Guiguen Y."/>
        </authorList>
    </citation>
    <scope>NUCLEOTIDE SEQUENCE [LARGE SCALE GENOMIC DNA]</scope>
    <source>
        <strain evidence="3">Pach_M1</strain>
        <tissue evidence="3">Testis</tissue>
    </source>
</reference>
<dbReference type="InterPro" id="IPR029676">
    <property type="entry name" value="CFAP221"/>
</dbReference>
<evidence type="ECO:0000256" key="1">
    <source>
        <dbReference type="SAM" id="MobiDB-lite"/>
    </source>
</evidence>
<keyword evidence="3" id="KW-0966">Cell projection</keyword>
<dbReference type="GO" id="GO:0097729">
    <property type="term" value="C:9+2 motile cilium"/>
    <property type="evidence" value="ECO:0007669"/>
    <property type="project" value="TreeGrafter"/>
</dbReference>
<dbReference type="InterPro" id="IPR054089">
    <property type="entry name" value="Cep192-like_D3"/>
</dbReference>
<sequence>MEVVLQASAALSKSEGRRSSAPPLRQLLEESRRTGSQHPLPTRVYVKFRSNNKVEVDPLELHFRGFEVGRNYKKVLKLINISSDVLDVHILPTQTKYFHTEYTKKNRLVPGLSYTITVRFSPDEWRYFYDSIRVHCQGEENLLVPVHAYPVIDDLHIPSHIYLPAVPLGHSIAHVIPLSCSCPIDFEFQVHCLQPHEAFTIQPLSGVIPANGKTDFTVTFRPDQYGTAEITLQLLISQFNSKPFVCTLTASCSPQRTRGQPGKNEKSNTILQDRKPEVLLSLPADRRIKLQRFQHKKKIKPDDSPQSSAVDVSTPAGLAKMLLQPHDKLSYKLLREAMSHTQTAHQTRQMKEASLENKVQFNVQKERVNHLQWQVNLGELLSSTEQKMKILQEQEFAAAEYKAGRDSGGREADFNSVLPKLSLHRVQRNAEQTPHHLPAFSVNVSSQLEVRQRLLRLFQQAAYKVILQCRMKNRLLVLQKLASNIRKKVEGHKGTEPEEKTLLKMSPEKLLSCMSPSFTPTDQQDQFAVKQLGHVSERTFRSDLTTSIPFFSLKFPQHYRLMGYQEVSVYDAGASFINSKLCRPLRTGAQDELLPTVMFSAVELCKEKELQQEEELGSEFNNPLSFTAPENLINPVTAQPLRIFNPAPSLFAYKPTPHPLETDPELPAHPASRGSITGNKDIIKGIMVWKKFPSMALTLFSNTSLTSSNWASRRSDPFSSSVLPLEAPPPLSDLPHSIREETLSGATEGTGVSLTPEMVLAEFTVSDNSPPKPAKEDD</sequence>
<organism evidence="3 4">
    <name type="scientific">Astyanax mexicanus</name>
    <name type="common">Blind cave fish</name>
    <name type="synonym">Astyanax fasciatus mexicanus</name>
    <dbReference type="NCBI Taxonomy" id="7994"/>
    <lineage>
        <taxon>Eukaryota</taxon>
        <taxon>Metazoa</taxon>
        <taxon>Chordata</taxon>
        <taxon>Craniata</taxon>
        <taxon>Vertebrata</taxon>
        <taxon>Euteleostomi</taxon>
        <taxon>Actinopterygii</taxon>
        <taxon>Neopterygii</taxon>
        <taxon>Teleostei</taxon>
        <taxon>Ostariophysi</taxon>
        <taxon>Characiformes</taxon>
        <taxon>Characoidei</taxon>
        <taxon>Acestrorhamphidae</taxon>
        <taxon>Acestrorhamphinae</taxon>
        <taxon>Astyanax</taxon>
    </lineage>
</organism>
<dbReference type="EMBL" id="JAICCE010000021">
    <property type="protein sequence ID" value="KAG9262119.1"/>
    <property type="molecule type" value="Genomic_DNA"/>
</dbReference>
<dbReference type="Proteomes" id="UP000752171">
    <property type="component" value="Unassembled WGS sequence"/>
</dbReference>
<keyword evidence="3" id="KW-0282">Flagellum</keyword>
<dbReference type="Pfam" id="PF22067">
    <property type="entry name" value="Cep192_D3"/>
    <property type="match status" value="1"/>
</dbReference>
<dbReference type="Gene3D" id="2.60.40.10">
    <property type="entry name" value="Immunoglobulins"/>
    <property type="match status" value="2"/>
</dbReference>
<dbReference type="AlphaFoldDB" id="A0A8T2KTW1"/>
<protein>
    <submittedName>
        <fullName evidence="3">Cilia- and flagella-associated protein 221</fullName>
    </submittedName>
</protein>
<evidence type="ECO:0000313" key="3">
    <source>
        <dbReference type="EMBL" id="KAG9262119.1"/>
    </source>
</evidence>
<comment type="caution">
    <text evidence="3">The sequence shown here is derived from an EMBL/GenBank/DDBJ whole genome shotgun (WGS) entry which is preliminary data.</text>
</comment>
<evidence type="ECO:0000313" key="4">
    <source>
        <dbReference type="Proteomes" id="UP000752171"/>
    </source>
</evidence>
<evidence type="ECO:0000259" key="2">
    <source>
        <dbReference type="Pfam" id="PF22067"/>
    </source>
</evidence>
<dbReference type="GO" id="GO:0044458">
    <property type="term" value="P:motile cilium assembly"/>
    <property type="evidence" value="ECO:0007669"/>
    <property type="project" value="TreeGrafter"/>
</dbReference>
<dbReference type="Pfam" id="PF24771">
    <property type="entry name" value="Ig_CFAP74_1st"/>
    <property type="match status" value="1"/>
</dbReference>
<name>A0A8T2KTW1_ASTMX</name>
<keyword evidence="3" id="KW-0969">Cilium</keyword>
<proteinExistence type="predicted"/>
<dbReference type="InterPro" id="IPR013783">
    <property type="entry name" value="Ig-like_fold"/>
</dbReference>
<feature type="domain" description="Cep192-like" evidence="2">
    <location>
        <begin position="161"/>
        <end position="236"/>
    </location>
</feature>
<feature type="region of interest" description="Disordered" evidence="1">
    <location>
        <begin position="717"/>
        <end position="737"/>
    </location>
</feature>
<gene>
    <name evidence="3" type="primary">CFAP221</name>
    <name evidence="3" type="ORF">AMEX_G23839</name>
</gene>
<dbReference type="PANTHER" id="PTHR46500:SF1">
    <property type="entry name" value="CILIA- AND FLAGELLA-ASSOCIATED PROTEIN 221"/>
    <property type="match status" value="1"/>
</dbReference>
<accession>A0A8T2KTW1</accession>